<sequence>MANSTSTPPAAPAPEPAPRHRLPGPVRWLLWGLLGLVGLIILVAVGLYFALQVPSVQDWAAQKAAGYLQDKIKTEVRIGKFRTDWKHGVALEGVYLEDQKGDTLLSVGKLAVGIDIWALTKSQINVSNVELTDGTVHLNRTLPDSTYNFDYILAAFATPADTAKTTAADSTGGFKYDIGDAHLARIYLTYNDEVDGMSVRGRVGDLAVSMKEVDVDRSIYRVETASLKNTGFSIKQTKVPPDTPSEPLTLTLGLDRATLDNVALNYENDPSKQYIKTRIGQALVTADNIDLIRQRIGLNTLVLRNSEISYAQNSTVPVEQRVINPEETVEKVDSAVAQATGVPTSWRVALRKSDISGVRFAFDNLDEAKQRTRLPAMDYNHLLFDSLALRTRNLVYTENRTTGRIDLLRGREQSGFRVDKAQADVVYDSVQIRLDNLDLITPNTRIRRTLAIGFDSLGALADERTMGKTRIEANLQNTRLGFRDILYLAPDLITEKPFTSGPNQSVLLSGQVNGRLDNLALNNVELVGLRGTTVRASGRIQGLPNTDRRLYTDLNIRELTTTKRDLLDILPAGTIPQDVIELPERATLSGTVKGRPTANDLAINLNANTSFGGATIAANLRPGPAGREPLDARFNLRGFNLGRLLKQPDIGPVTGSGTYTGVGFDPATMRGQLTAKLTQARYGNYTYKNIDANVGITGQRYDIVARSTGDQNAAFNIKGVVDLSNPNAPQYSFGGSVQGLNLTALGFYSGGQLSLKGDLDANLRGSDLNTINGTVQGNGVVINLDGQTIPLDSLDARIVQEAGRVEVDFTSSILQATLRGNTRLGDIATELQQHIDRYFDLPGVQYRASGADRRFTFDVKVPRTGALLLPRFVSGLTRISPFQLTGSYDSRAANLTVRTDIARIRYSGTTLDSLKLRVGSDPQKLDYSLSLDQAYQDTTLKIPNPSIAGSIANNQVGTRLRIAESDSVQRLSLGGTLQVLNGAQTYQFSFAPDIVLDNKQWTAAPGGVVRYTLSTGNIDAQNVRISRNQGAADRFLALQTLPGPRNPLQVQLGNLDLNGLGRAAGLQDSLVGGTLNGQAVAYNLARTGQAFTADLNLLGFAYNKYVLGDLRAQVQNNTADRYDLNAQLTKNDGTDVRLTGYYATSGALDVVADIAQFNLKAIEPFSAGQIQESTGALTGRFTVTGTTANPQLRGAARFRDGGFTLSQLGAPFRLSDQELTLTDRGLHFDQFAIIDSLGRRAIVDGYIVPARQLAQVGQYRLELTATTDQFLAVQSTRRENPLYYGKLFVDSETQVRGNLQRPNVRTRATVAEGSNLTVVVPTDEAVAVEREGIVVFVDKDGPKPNTDSLLLAAANDIDSAAVATGYDVRANITINDNTPFTIVIDEAAGDNLKVRAEGTLNAVLDERGAQTLTGRLDVTQGQYQLSLYDLAERKFDIAPGSFITWSGDPYNAQLNVSAIYRVRAVAADLIANQLDAGSELSNLSRNRLPFEVYLNVTEQLLKPAISFDIRVPEGTTSPVAEPVRAKLEQLRQPSNVNELNKQVFALLALNRFVAENPFQSTAGPGTFVGNQLRGSASQVLTDQLNNLTGEYLAGLGLELGVDSYTAVTGSGAQQNRTDLNVAMRRQLFNDRLSVRLGTDVPLAGGSGGGSQATQGAGAASQFAGDVSIEYNILPDGRLRLRAFRNNAYEDIDGQFIRTGASLIFQRDYNNLQELFQKVAPEVKQAVKTDRKARKAEKAAAQDTLKNNALN</sequence>
<organism evidence="7 8">
    <name type="scientific">Hymenobacter gummosus</name>
    <dbReference type="NCBI Taxonomy" id="1776032"/>
    <lineage>
        <taxon>Bacteria</taxon>
        <taxon>Pseudomonadati</taxon>
        <taxon>Bacteroidota</taxon>
        <taxon>Cytophagia</taxon>
        <taxon>Cytophagales</taxon>
        <taxon>Hymenobacteraceae</taxon>
        <taxon>Hymenobacter</taxon>
    </lineage>
</organism>
<comment type="caution">
    <text evidence="7">The sequence shown here is derived from an EMBL/GenBank/DDBJ whole genome shotgun (WGS) entry which is preliminary data.</text>
</comment>
<evidence type="ECO:0000256" key="4">
    <source>
        <dbReference type="ARBA" id="ARBA00023136"/>
    </source>
</evidence>
<dbReference type="EMBL" id="RXOF01000013">
    <property type="protein sequence ID" value="RTQ47243.1"/>
    <property type="molecule type" value="Genomic_DNA"/>
</dbReference>
<protein>
    <submittedName>
        <fullName evidence="7">Translocation/assembly module TamB</fullName>
    </submittedName>
</protein>
<dbReference type="Proteomes" id="UP000282184">
    <property type="component" value="Unassembled WGS sequence"/>
</dbReference>
<dbReference type="RefSeq" id="WP_126695041.1">
    <property type="nucleotide sequence ID" value="NZ_RXOF01000013.1"/>
</dbReference>
<dbReference type="PANTHER" id="PTHR36985:SF1">
    <property type="entry name" value="TRANSLOCATION AND ASSEMBLY MODULE SUBUNIT TAMB"/>
    <property type="match status" value="1"/>
</dbReference>
<feature type="domain" description="Translocation and assembly module TamB C-terminal" evidence="6">
    <location>
        <begin position="1238"/>
        <end position="1708"/>
    </location>
</feature>
<accession>A0A3S0IL88</accession>
<comment type="subcellular location">
    <subcellularLocation>
        <location evidence="1">Membrane</location>
        <topology evidence="1">Single-pass membrane protein</topology>
    </subcellularLocation>
</comment>
<evidence type="ECO:0000256" key="5">
    <source>
        <dbReference type="SAM" id="Phobius"/>
    </source>
</evidence>
<proteinExistence type="predicted"/>
<keyword evidence="8" id="KW-1185">Reference proteome</keyword>
<reference evidence="7 8" key="1">
    <citation type="submission" date="2018-12" db="EMBL/GenBank/DDBJ databases">
        <title>Hymenobacter gummosus sp. nov., isolated from a spring.</title>
        <authorList>
            <person name="Nie L."/>
        </authorList>
    </citation>
    <scope>NUCLEOTIDE SEQUENCE [LARGE SCALE GENOMIC DNA]</scope>
    <source>
        <strain evidence="7 8">KCTC 52166</strain>
    </source>
</reference>
<gene>
    <name evidence="7" type="ORF">EJV47_20330</name>
</gene>
<keyword evidence="4 5" id="KW-0472">Membrane</keyword>
<evidence type="ECO:0000256" key="1">
    <source>
        <dbReference type="ARBA" id="ARBA00004167"/>
    </source>
</evidence>
<evidence type="ECO:0000256" key="3">
    <source>
        <dbReference type="ARBA" id="ARBA00022989"/>
    </source>
</evidence>
<keyword evidence="3 5" id="KW-1133">Transmembrane helix</keyword>
<dbReference type="Pfam" id="PF04357">
    <property type="entry name" value="TamB"/>
    <property type="match status" value="1"/>
</dbReference>
<evidence type="ECO:0000256" key="2">
    <source>
        <dbReference type="ARBA" id="ARBA00022692"/>
    </source>
</evidence>
<evidence type="ECO:0000313" key="8">
    <source>
        <dbReference type="Proteomes" id="UP000282184"/>
    </source>
</evidence>
<dbReference type="PANTHER" id="PTHR36985">
    <property type="entry name" value="TRANSLOCATION AND ASSEMBLY MODULE SUBUNIT TAMB"/>
    <property type="match status" value="1"/>
</dbReference>
<dbReference type="GO" id="GO:0009306">
    <property type="term" value="P:protein secretion"/>
    <property type="evidence" value="ECO:0007669"/>
    <property type="project" value="InterPro"/>
</dbReference>
<keyword evidence="2 5" id="KW-0812">Transmembrane</keyword>
<dbReference type="GO" id="GO:0005886">
    <property type="term" value="C:plasma membrane"/>
    <property type="evidence" value="ECO:0007669"/>
    <property type="project" value="InterPro"/>
</dbReference>
<feature type="transmembrane region" description="Helical" evidence="5">
    <location>
        <begin position="28"/>
        <end position="51"/>
    </location>
</feature>
<evidence type="ECO:0000313" key="7">
    <source>
        <dbReference type="EMBL" id="RTQ47243.1"/>
    </source>
</evidence>
<dbReference type="OrthoDB" id="9811276at2"/>
<dbReference type="InterPro" id="IPR007452">
    <property type="entry name" value="TamB_C"/>
</dbReference>
<name>A0A3S0IL88_9BACT</name>
<evidence type="ECO:0000259" key="6">
    <source>
        <dbReference type="Pfam" id="PF04357"/>
    </source>
</evidence>